<keyword evidence="2" id="KW-1185">Reference proteome</keyword>
<proteinExistence type="predicted"/>
<evidence type="ECO:0000313" key="1">
    <source>
        <dbReference type="EMBL" id="KAK9839818.1"/>
    </source>
</evidence>
<gene>
    <name evidence="1" type="ORF">WJX81_003777</name>
</gene>
<reference evidence="1 2" key="1">
    <citation type="journal article" date="2024" name="Nat. Commun.">
        <title>Phylogenomics reveals the evolutionary origins of lichenization in chlorophyte algae.</title>
        <authorList>
            <person name="Puginier C."/>
            <person name="Libourel C."/>
            <person name="Otte J."/>
            <person name="Skaloud P."/>
            <person name="Haon M."/>
            <person name="Grisel S."/>
            <person name="Petersen M."/>
            <person name="Berrin J.G."/>
            <person name="Delaux P.M."/>
            <person name="Dal Grande F."/>
            <person name="Keller J."/>
        </authorList>
    </citation>
    <scope>NUCLEOTIDE SEQUENCE [LARGE SCALE GENOMIC DNA]</scope>
    <source>
        <strain evidence="1 2">SAG 245.80</strain>
    </source>
</reference>
<name>A0AAW1S2H9_9CHLO</name>
<dbReference type="Proteomes" id="UP001445335">
    <property type="component" value="Unassembled WGS sequence"/>
</dbReference>
<comment type="caution">
    <text evidence="1">The sequence shown here is derived from an EMBL/GenBank/DDBJ whole genome shotgun (WGS) entry which is preliminary data.</text>
</comment>
<accession>A0AAW1S2H9</accession>
<protein>
    <submittedName>
        <fullName evidence="1">Uncharacterized protein</fullName>
    </submittedName>
</protein>
<sequence>MLGDQQKFTSPAAPIVVNGEYAVRVLRADGTAYPEVRAANGQVFVVASPGQAFKVEFTWLAPQGFHRANERLGANLDIDGKSSGFRPS</sequence>
<dbReference type="EMBL" id="JALJOU010000014">
    <property type="protein sequence ID" value="KAK9839818.1"/>
    <property type="molecule type" value="Genomic_DNA"/>
</dbReference>
<evidence type="ECO:0000313" key="2">
    <source>
        <dbReference type="Proteomes" id="UP001445335"/>
    </source>
</evidence>
<organism evidence="1 2">
    <name type="scientific">Elliptochloris bilobata</name>
    <dbReference type="NCBI Taxonomy" id="381761"/>
    <lineage>
        <taxon>Eukaryota</taxon>
        <taxon>Viridiplantae</taxon>
        <taxon>Chlorophyta</taxon>
        <taxon>core chlorophytes</taxon>
        <taxon>Trebouxiophyceae</taxon>
        <taxon>Trebouxiophyceae incertae sedis</taxon>
        <taxon>Elliptochloris clade</taxon>
        <taxon>Elliptochloris</taxon>
    </lineage>
</organism>
<dbReference type="AlphaFoldDB" id="A0AAW1S2H9"/>